<sequence length="134" mass="14277">MRTLTPLLAAACLLAAPFASAAQCGAQGKVSVTAQRDAEAASRQFTSTGAQLASEVEGSYALSNGRRLELIDLDQRLVADFGKWSRVELAEVGPHRFVSRGGNVEMTYMPGRRTDSILLSYPADSKGRLARGCS</sequence>
<keyword evidence="1" id="KW-0732">Signal</keyword>
<dbReference type="RefSeq" id="WP_091877461.1">
    <property type="nucleotide sequence ID" value="NZ_FOLD01000051.1"/>
</dbReference>
<dbReference type="STRING" id="1164594.SAMN05216204_1517"/>
<evidence type="ECO:0000313" key="2">
    <source>
        <dbReference type="EMBL" id="SFD96818.1"/>
    </source>
</evidence>
<reference evidence="3" key="1">
    <citation type="submission" date="2016-10" db="EMBL/GenBank/DDBJ databases">
        <authorList>
            <person name="Varghese N."/>
            <person name="Submissions S."/>
        </authorList>
    </citation>
    <scope>NUCLEOTIDE SEQUENCE [LARGE SCALE GENOMIC DNA]</scope>
    <source>
        <strain evidence="3">CGMCC 1.12041</strain>
    </source>
</reference>
<feature type="signal peptide" evidence="1">
    <location>
        <begin position="1"/>
        <end position="21"/>
    </location>
</feature>
<dbReference type="Proteomes" id="UP000198639">
    <property type="component" value="Unassembled WGS sequence"/>
</dbReference>
<protein>
    <submittedName>
        <fullName evidence="2">Uncharacterized protein</fullName>
    </submittedName>
</protein>
<feature type="chain" id="PRO_5011629625" evidence="1">
    <location>
        <begin position="22"/>
        <end position="134"/>
    </location>
</feature>
<keyword evidence="3" id="KW-1185">Reference proteome</keyword>
<dbReference type="EMBL" id="FOLD01000051">
    <property type="protein sequence ID" value="SFD96818.1"/>
    <property type="molecule type" value="Genomic_DNA"/>
</dbReference>
<dbReference type="AlphaFoldDB" id="A0A1I1WR12"/>
<evidence type="ECO:0000313" key="3">
    <source>
        <dbReference type="Proteomes" id="UP000198639"/>
    </source>
</evidence>
<proteinExistence type="predicted"/>
<accession>A0A1I1WR12</accession>
<evidence type="ECO:0000256" key="1">
    <source>
        <dbReference type="SAM" id="SignalP"/>
    </source>
</evidence>
<name>A0A1I1WR12_9BURK</name>
<organism evidence="2 3">
    <name type="scientific">Massilia yuzhufengensis</name>
    <dbReference type="NCBI Taxonomy" id="1164594"/>
    <lineage>
        <taxon>Bacteria</taxon>
        <taxon>Pseudomonadati</taxon>
        <taxon>Pseudomonadota</taxon>
        <taxon>Betaproteobacteria</taxon>
        <taxon>Burkholderiales</taxon>
        <taxon>Oxalobacteraceae</taxon>
        <taxon>Telluria group</taxon>
        <taxon>Massilia</taxon>
    </lineage>
</organism>
<gene>
    <name evidence="2" type="ORF">SAMN05216204_1517</name>
</gene>
<dbReference type="OrthoDB" id="8758912at2"/>